<accession>A0AAD7G673</accession>
<evidence type="ECO:0000313" key="2">
    <source>
        <dbReference type="Proteomes" id="UP001221757"/>
    </source>
</evidence>
<name>A0AAD7G673_MYCRO</name>
<comment type="caution">
    <text evidence="1">The sequence shown here is derived from an EMBL/GenBank/DDBJ whole genome shotgun (WGS) entry which is preliminary data.</text>
</comment>
<keyword evidence="2" id="KW-1185">Reference proteome</keyword>
<organism evidence="1 2">
    <name type="scientific">Mycena rosella</name>
    <name type="common">Pink bonnet</name>
    <name type="synonym">Agaricus rosellus</name>
    <dbReference type="NCBI Taxonomy" id="1033263"/>
    <lineage>
        <taxon>Eukaryota</taxon>
        <taxon>Fungi</taxon>
        <taxon>Dikarya</taxon>
        <taxon>Basidiomycota</taxon>
        <taxon>Agaricomycotina</taxon>
        <taxon>Agaricomycetes</taxon>
        <taxon>Agaricomycetidae</taxon>
        <taxon>Agaricales</taxon>
        <taxon>Marasmiineae</taxon>
        <taxon>Mycenaceae</taxon>
        <taxon>Mycena</taxon>
    </lineage>
</organism>
<evidence type="ECO:0000313" key="1">
    <source>
        <dbReference type="EMBL" id="KAJ7660617.1"/>
    </source>
</evidence>
<dbReference type="Proteomes" id="UP001221757">
    <property type="component" value="Unassembled WGS sequence"/>
</dbReference>
<reference evidence="1" key="1">
    <citation type="submission" date="2023-03" db="EMBL/GenBank/DDBJ databases">
        <title>Massive genome expansion in bonnet fungi (Mycena s.s.) driven by repeated elements and novel gene families across ecological guilds.</title>
        <authorList>
            <consortium name="Lawrence Berkeley National Laboratory"/>
            <person name="Harder C.B."/>
            <person name="Miyauchi S."/>
            <person name="Viragh M."/>
            <person name="Kuo A."/>
            <person name="Thoen E."/>
            <person name="Andreopoulos B."/>
            <person name="Lu D."/>
            <person name="Skrede I."/>
            <person name="Drula E."/>
            <person name="Henrissat B."/>
            <person name="Morin E."/>
            <person name="Kohler A."/>
            <person name="Barry K."/>
            <person name="LaButti K."/>
            <person name="Morin E."/>
            <person name="Salamov A."/>
            <person name="Lipzen A."/>
            <person name="Mereny Z."/>
            <person name="Hegedus B."/>
            <person name="Baldrian P."/>
            <person name="Stursova M."/>
            <person name="Weitz H."/>
            <person name="Taylor A."/>
            <person name="Grigoriev I.V."/>
            <person name="Nagy L.G."/>
            <person name="Martin F."/>
            <person name="Kauserud H."/>
        </authorList>
    </citation>
    <scope>NUCLEOTIDE SEQUENCE</scope>
    <source>
        <strain evidence="1">CBHHK067</strain>
    </source>
</reference>
<sequence>MHGPPLFPPSPLPPSRVLLLTLISRPRLASNCGRAPRAALEGGAAPARCSTRGLDDEMGRRCFCAPCIRVRIPPSPSFPALSAPHTPPQCATAASTARPPFGCLCAFPSLSLLSCYTIPTPLLASFLFLFPLCPVRDRGWRPSAGVSSVRLHERCRRVDTVSWRLGLAAA</sequence>
<gene>
    <name evidence="1" type="ORF">B0H17DRAFT_1212493</name>
</gene>
<proteinExistence type="predicted"/>
<protein>
    <submittedName>
        <fullName evidence="1">Uncharacterized protein</fullName>
    </submittedName>
</protein>
<dbReference type="AlphaFoldDB" id="A0AAD7G673"/>
<dbReference type="EMBL" id="JARKIE010000257">
    <property type="protein sequence ID" value="KAJ7660617.1"/>
    <property type="molecule type" value="Genomic_DNA"/>
</dbReference>